<accession>A0ABP1HWW9</accession>
<dbReference type="InterPro" id="IPR027417">
    <property type="entry name" value="P-loop_NTPase"/>
</dbReference>
<comment type="caution">
    <text evidence="1">The sequence shown here is derived from an EMBL/GenBank/DDBJ whole genome shotgun (WGS) entry which is preliminary data.</text>
</comment>
<dbReference type="Gene3D" id="3.40.50.300">
    <property type="entry name" value="P-loop containing nucleotide triphosphate hydrolases"/>
    <property type="match status" value="1"/>
</dbReference>
<reference evidence="1 2" key="1">
    <citation type="submission" date="2024-07" db="EMBL/GenBank/DDBJ databases">
        <authorList>
            <person name="Akdeniz Z."/>
        </authorList>
    </citation>
    <scope>NUCLEOTIDE SEQUENCE [LARGE SCALE GENOMIC DNA]</scope>
</reference>
<sequence length="73" mass="8688">MFQSDRPWDAFVDRLRKRGTESEEEIQRRVQTAVQETNFFDSNRGFYDVEIVNHMLDSAVEHFCCILEGFIVQ</sequence>
<evidence type="ECO:0000313" key="2">
    <source>
        <dbReference type="Proteomes" id="UP001642409"/>
    </source>
</evidence>
<dbReference type="EMBL" id="CAXDID020000048">
    <property type="protein sequence ID" value="CAL6004074.1"/>
    <property type="molecule type" value="Genomic_DNA"/>
</dbReference>
<proteinExistence type="predicted"/>
<dbReference type="SUPFAM" id="SSF52540">
    <property type="entry name" value="P-loop containing nucleoside triphosphate hydrolases"/>
    <property type="match status" value="1"/>
</dbReference>
<dbReference type="Proteomes" id="UP001642409">
    <property type="component" value="Unassembled WGS sequence"/>
</dbReference>
<organism evidence="1 2">
    <name type="scientific">Hexamita inflata</name>
    <dbReference type="NCBI Taxonomy" id="28002"/>
    <lineage>
        <taxon>Eukaryota</taxon>
        <taxon>Metamonada</taxon>
        <taxon>Diplomonadida</taxon>
        <taxon>Hexamitidae</taxon>
        <taxon>Hexamitinae</taxon>
        <taxon>Hexamita</taxon>
    </lineage>
</organism>
<name>A0ABP1HWW9_9EUKA</name>
<keyword evidence="2" id="KW-1185">Reference proteome</keyword>
<gene>
    <name evidence="1" type="ORF">HINF_LOCUS18710</name>
</gene>
<protein>
    <submittedName>
        <fullName evidence="1">Guanylate_kinase</fullName>
    </submittedName>
</protein>
<evidence type="ECO:0000313" key="1">
    <source>
        <dbReference type="EMBL" id="CAL6004074.1"/>
    </source>
</evidence>